<accession>A0A2M7CI64</accession>
<keyword evidence="2 3" id="KW-0413">Isomerase</keyword>
<dbReference type="GO" id="GO:0006096">
    <property type="term" value="P:glycolytic process"/>
    <property type="evidence" value="ECO:0007669"/>
    <property type="project" value="UniProtKB-UniRule"/>
</dbReference>
<comment type="caution">
    <text evidence="4">The sequence shown here is derived from an EMBL/GenBank/DDBJ whole genome shotgun (WGS) entry which is preliminary data.</text>
</comment>
<proteinExistence type="inferred from homology"/>
<dbReference type="GO" id="GO:0019563">
    <property type="term" value="P:glycerol catabolic process"/>
    <property type="evidence" value="ECO:0007669"/>
    <property type="project" value="TreeGrafter"/>
</dbReference>
<dbReference type="InterPro" id="IPR000652">
    <property type="entry name" value="Triosephosphate_isomerase"/>
</dbReference>
<dbReference type="PANTHER" id="PTHR21139:SF42">
    <property type="entry name" value="TRIOSEPHOSPHATE ISOMERASE"/>
    <property type="match status" value="1"/>
</dbReference>
<dbReference type="UniPathway" id="UPA00138"/>
<comment type="catalytic activity">
    <reaction evidence="3">
        <text>D-glyceraldehyde 3-phosphate = dihydroxyacetone phosphate</text>
        <dbReference type="Rhea" id="RHEA:18585"/>
        <dbReference type="ChEBI" id="CHEBI:57642"/>
        <dbReference type="ChEBI" id="CHEBI:59776"/>
        <dbReference type="EC" id="5.3.1.1"/>
    </reaction>
</comment>
<evidence type="ECO:0000256" key="1">
    <source>
        <dbReference type="ARBA" id="ARBA00007422"/>
    </source>
</evidence>
<reference evidence="5" key="1">
    <citation type="submission" date="2017-09" db="EMBL/GenBank/DDBJ databases">
        <title>Depth-based differentiation of microbial function through sediment-hosted aquifers and enrichment of novel symbionts in the deep terrestrial subsurface.</title>
        <authorList>
            <person name="Probst A.J."/>
            <person name="Ladd B."/>
            <person name="Jarett J.K."/>
            <person name="Geller-Mcgrath D.E."/>
            <person name="Sieber C.M.K."/>
            <person name="Emerson J.B."/>
            <person name="Anantharaman K."/>
            <person name="Thomas B.C."/>
            <person name="Malmstrom R."/>
            <person name="Stieglmeier M."/>
            <person name="Klingl A."/>
            <person name="Woyke T."/>
            <person name="Ryan C.M."/>
            <person name="Banfield J.F."/>
        </authorList>
    </citation>
    <scope>NUCLEOTIDE SEQUENCE [LARGE SCALE GENOMIC DNA]</scope>
</reference>
<dbReference type="AlphaFoldDB" id="A0A2M7CI64"/>
<dbReference type="Gene3D" id="3.20.20.70">
    <property type="entry name" value="Aldolase class I"/>
    <property type="match status" value="1"/>
</dbReference>
<evidence type="ECO:0000256" key="2">
    <source>
        <dbReference type="ARBA" id="ARBA00023235"/>
    </source>
</evidence>
<protein>
    <recommendedName>
        <fullName evidence="3">Triosephosphate isomerase</fullName>
        <ecNumber evidence="3">5.3.1.1</ecNumber>
    </recommendedName>
</protein>
<comment type="pathway">
    <text evidence="3">Carbohydrate degradation; glycolysis; D-glyceraldehyde 3-phosphate from glycerone phosphate: step 1/1.</text>
</comment>
<comment type="pathway">
    <text evidence="3">Carbohydrate biosynthesis; gluconeogenesis.</text>
</comment>
<dbReference type="NCBIfam" id="TIGR00419">
    <property type="entry name" value="tim"/>
    <property type="match status" value="1"/>
</dbReference>
<name>A0A2M7CI64_9BACT</name>
<dbReference type="SUPFAM" id="SSF51351">
    <property type="entry name" value="Triosephosphate isomerase (TIM)"/>
    <property type="match status" value="1"/>
</dbReference>
<dbReference type="PROSITE" id="PS51440">
    <property type="entry name" value="TIM_2"/>
    <property type="match status" value="1"/>
</dbReference>
<dbReference type="GO" id="GO:0005829">
    <property type="term" value="C:cytosol"/>
    <property type="evidence" value="ECO:0007669"/>
    <property type="project" value="TreeGrafter"/>
</dbReference>
<comment type="subunit">
    <text evidence="3">Homodimer.</text>
</comment>
<gene>
    <name evidence="4" type="primary">tpiA</name>
    <name evidence="4" type="ORF">COS38_02295</name>
</gene>
<dbReference type="UniPathway" id="UPA00109">
    <property type="reaction ID" value="UER00189"/>
</dbReference>
<evidence type="ECO:0000256" key="3">
    <source>
        <dbReference type="RuleBase" id="RU363013"/>
    </source>
</evidence>
<dbReference type="Pfam" id="PF00121">
    <property type="entry name" value="TIM"/>
    <property type="match status" value="1"/>
</dbReference>
<keyword evidence="3" id="KW-0963">Cytoplasm</keyword>
<dbReference type="EC" id="5.3.1.1" evidence="3"/>
<evidence type="ECO:0000313" key="5">
    <source>
        <dbReference type="Proteomes" id="UP000229966"/>
    </source>
</evidence>
<keyword evidence="3" id="KW-0312">Gluconeogenesis</keyword>
<dbReference type="InterPro" id="IPR035990">
    <property type="entry name" value="TIM_sf"/>
</dbReference>
<dbReference type="CDD" id="cd00311">
    <property type="entry name" value="TIM"/>
    <property type="match status" value="1"/>
</dbReference>
<dbReference type="PANTHER" id="PTHR21139">
    <property type="entry name" value="TRIOSEPHOSPHATE ISOMERASE"/>
    <property type="match status" value="1"/>
</dbReference>
<evidence type="ECO:0000313" key="4">
    <source>
        <dbReference type="EMBL" id="PIV25319.1"/>
    </source>
</evidence>
<comment type="subcellular location">
    <subcellularLocation>
        <location evidence="3">Cytoplasm</location>
    </subcellularLocation>
</comment>
<dbReference type="Proteomes" id="UP000229966">
    <property type="component" value="Unassembled WGS sequence"/>
</dbReference>
<comment type="similarity">
    <text evidence="1 3">Belongs to the triosephosphate isomerase family.</text>
</comment>
<dbReference type="GO" id="GO:0046166">
    <property type="term" value="P:glyceraldehyde-3-phosphate biosynthetic process"/>
    <property type="evidence" value="ECO:0007669"/>
    <property type="project" value="TreeGrafter"/>
</dbReference>
<dbReference type="GO" id="GO:0006094">
    <property type="term" value="P:gluconeogenesis"/>
    <property type="evidence" value="ECO:0007669"/>
    <property type="project" value="UniProtKB-UniPathway"/>
</dbReference>
<keyword evidence="3" id="KW-0324">Glycolysis</keyword>
<dbReference type="GO" id="GO:0004807">
    <property type="term" value="F:triose-phosphate isomerase activity"/>
    <property type="evidence" value="ECO:0007669"/>
    <property type="project" value="UniProtKB-UniRule"/>
</dbReference>
<sequence length="243" mass="26764">MQSHPLIVANWKMNTTLADAIVAFEAIKIGLEPIDDVKVVICPPFLWLTILAEKNQNHPIRHLSVGAQNVSQFEKGAYTGEVSASMLKNIVEYAIVGHSERVTHFFEKPEDTNQKIKLLLKNKITPIVCVGEKFKNKNSLQLVLQTVVKIFKGISQKQIASSVIAYEPVWAISSNPSAQPATGDYVEKVAHTLALNFNTKIIYGGSVNAKNIREFTICEHISGALVGNASLSAKEFLQIIKKA</sequence>
<dbReference type="InterPro" id="IPR013785">
    <property type="entry name" value="Aldolase_TIM"/>
</dbReference>
<dbReference type="EMBL" id="PEUM01000062">
    <property type="protein sequence ID" value="PIV25319.1"/>
    <property type="molecule type" value="Genomic_DNA"/>
</dbReference>
<organism evidence="4 5">
    <name type="scientific">Candidatus Berkelbacteria bacterium CG03_land_8_20_14_0_80_40_36</name>
    <dbReference type="NCBI Taxonomy" id="1974509"/>
    <lineage>
        <taxon>Bacteria</taxon>
        <taxon>Candidatus Berkelbacteria</taxon>
    </lineage>
</organism>